<gene>
    <name evidence="10" type="ORF">ABC977_12360</name>
</gene>
<evidence type="ECO:0000256" key="1">
    <source>
        <dbReference type="ARBA" id="ARBA00012528"/>
    </source>
</evidence>
<dbReference type="Pfam" id="PF00990">
    <property type="entry name" value="GGDEF"/>
    <property type="match status" value="1"/>
</dbReference>
<dbReference type="CDD" id="cd01949">
    <property type="entry name" value="GGDEF"/>
    <property type="match status" value="1"/>
</dbReference>
<dbReference type="InterPro" id="IPR036641">
    <property type="entry name" value="HPT_dom_sf"/>
</dbReference>
<organism evidence="10 11">
    <name type="scientific">Thioalkalicoccus limnaeus</name>
    <dbReference type="NCBI Taxonomy" id="120681"/>
    <lineage>
        <taxon>Bacteria</taxon>
        <taxon>Pseudomonadati</taxon>
        <taxon>Pseudomonadota</taxon>
        <taxon>Gammaproteobacteria</taxon>
        <taxon>Chromatiales</taxon>
        <taxon>Chromatiaceae</taxon>
        <taxon>Thioalkalicoccus</taxon>
    </lineage>
</organism>
<dbReference type="InterPro" id="IPR011006">
    <property type="entry name" value="CheY-like_superfamily"/>
</dbReference>
<dbReference type="SMART" id="SM00448">
    <property type="entry name" value="REC"/>
    <property type="match status" value="2"/>
</dbReference>
<feature type="domain" description="GGDEF" evidence="8">
    <location>
        <begin position="427"/>
        <end position="559"/>
    </location>
</feature>
<dbReference type="CDD" id="cd00088">
    <property type="entry name" value="HPT"/>
    <property type="match status" value="1"/>
</dbReference>
<dbReference type="Pfam" id="PF00072">
    <property type="entry name" value="Response_reg"/>
    <property type="match status" value="2"/>
</dbReference>
<dbReference type="PANTHER" id="PTHR45138">
    <property type="entry name" value="REGULATORY COMPONENTS OF SENSORY TRANSDUCTION SYSTEM"/>
    <property type="match status" value="1"/>
</dbReference>
<protein>
    <recommendedName>
        <fullName evidence="1">diguanylate cyclase</fullName>
        <ecNumber evidence="1">2.7.7.65</ecNumber>
    </recommendedName>
</protein>
<evidence type="ECO:0000259" key="9">
    <source>
        <dbReference type="PROSITE" id="PS50894"/>
    </source>
</evidence>
<dbReference type="SMART" id="SM00073">
    <property type="entry name" value="HPT"/>
    <property type="match status" value="1"/>
</dbReference>
<dbReference type="EC" id="2.7.7.65" evidence="1"/>
<evidence type="ECO:0000313" key="11">
    <source>
        <dbReference type="Proteomes" id="UP001564408"/>
    </source>
</evidence>
<evidence type="ECO:0000256" key="6">
    <source>
        <dbReference type="SAM" id="MobiDB-lite"/>
    </source>
</evidence>
<feature type="modified residue" description="4-aspartylphosphate" evidence="5">
    <location>
        <position position="320"/>
    </location>
</feature>
<comment type="caution">
    <text evidence="10">The sequence shown here is derived from an EMBL/GenBank/DDBJ whole genome shotgun (WGS) entry which is preliminary data.</text>
</comment>
<dbReference type="EMBL" id="JBDKXB010000017">
    <property type="protein sequence ID" value="MEY6433195.1"/>
    <property type="molecule type" value="Genomic_DNA"/>
</dbReference>
<feature type="modified residue" description="4-aspartylphosphate" evidence="5">
    <location>
        <position position="194"/>
    </location>
</feature>
<dbReference type="InterPro" id="IPR008207">
    <property type="entry name" value="Sig_transdc_His_kin_Hpt_dom"/>
</dbReference>
<dbReference type="GO" id="GO:0052621">
    <property type="term" value="F:diguanylate cyclase activity"/>
    <property type="evidence" value="ECO:0007669"/>
    <property type="project" value="UniProtKB-EC"/>
</dbReference>
<evidence type="ECO:0000256" key="4">
    <source>
        <dbReference type="PROSITE-ProRule" id="PRU00110"/>
    </source>
</evidence>
<keyword evidence="2" id="KW-0902">Two-component regulatory system</keyword>
<dbReference type="PROSITE" id="PS50887">
    <property type="entry name" value="GGDEF"/>
    <property type="match status" value="1"/>
</dbReference>
<evidence type="ECO:0000256" key="3">
    <source>
        <dbReference type="ARBA" id="ARBA00034247"/>
    </source>
</evidence>
<evidence type="ECO:0000256" key="2">
    <source>
        <dbReference type="ARBA" id="ARBA00023012"/>
    </source>
</evidence>
<dbReference type="Proteomes" id="UP001564408">
    <property type="component" value="Unassembled WGS sequence"/>
</dbReference>
<dbReference type="PROSITE" id="PS50894">
    <property type="entry name" value="HPT"/>
    <property type="match status" value="1"/>
</dbReference>
<dbReference type="SMART" id="SM00267">
    <property type="entry name" value="GGDEF"/>
    <property type="match status" value="1"/>
</dbReference>
<dbReference type="Pfam" id="PF01627">
    <property type="entry name" value="Hpt"/>
    <property type="match status" value="1"/>
</dbReference>
<accession>A0ABV4BL74</accession>
<dbReference type="InterPro" id="IPR043128">
    <property type="entry name" value="Rev_trsase/Diguanyl_cyclase"/>
</dbReference>
<dbReference type="PROSITE" id="PS50110">
    <property type="entry name" value="RESPONSE_REGULATORY"/>
    <property type="match status" value="2"/>
</dbReference>
<sequence>MTPARDTESLDQIKSRLRGSFLSQLPDRLHQARALLATLGPGTEDRDALQTLHRLFHTLKGSGASFGFTSIEAPAKAAEQALAQVLDGRLAVTEALLTRLHEQVDTLARLDLDPADASDTPHRPSFALPARRPGADRGGDRRERLIYLCDDDPDLIQQLAQQLACFGYQVRPFPTLAALHEAIRAQTPAAVIMDVTFPEGPFAGPEALDLLREDAGLAAPCVFISNRDDFAARLRAVRAAGAAYCPKPIKTVEIVEILDLITDRTPTEPFHVLIVDDDRDLAEYHAMVLESAGMVIRVATAPDQVLGLLGTFSADLVLMDLYMPDCSGPELARVLRQIPDYTSLPIIYVSSETNMDRQFEAMEVGVDGFLTKPIAAERLVTEVRLRAERMRMLHALMVRDSLTGLFNHNTILQFLEVAVASAKRVDRPLCFAMIDIDRFKQVNDTYGHATGDQVLMALSRTLKLRLRNNDLVGRYGGEEFAVILADAAIDEAHRIIETLRAGFAEVVFTSDDREFSCTFSAGLAGFPAFATAEALTEAADQALYRAKDGGRNRVVLARAEAGPIPDAAVLRETEAPNIP</sequence>
<feature type="domain" description="Response regulatory" evidence="7">
    <location>
        <begin position="271"/>
        <end position="387"/>
    </location>
</feature>
<comment type="catalytic activity">
    <reaction evidence="3">
        <text>2 GTP = 3',3'-c-di-GMP + 2 diphosphate</text>
        <dbReference type="Rhea" id="RHEA:24898"/>
        <dbReference type="ChEBI" id="CHEBI:33019"/>
        <dbReference type="ChEBI" id="CHEBI:37565"/>
        <dbReference type="ChEBI" id="CHEBI:58805"/>
        <dbReference type="EC" id="2.7.7.65"/>
    </reaction>
</comment>
<feature type="domain" description="HPt" evidence="9">
    <location>
        <begin position="10"/>
        <end position="114"/>
    </location>
</feature>
<evidence type="ECO:0000259" key="8">
    <source>
        <dbReference type="PROSITE" id="PS50887"/>
    </source>
</evidence>
<dbReference type="Gene3D" id="1.20.120.160">
    <property type="entry name" value="HPT domain"/>
    <property type="match status" value="1"/>
</dbReference>
<dbReference type="SUPFAM" id="SSF52172">
    <property type="entry name" value="CheY-like"/>
    <property type="match status" value="2"/>
</dbReference>
<dbReference type="SUPFAM" id="SSF47226">
    <property type="entry name" value="Histidine-containing phosphotransfer domain, HPT domain"/>
    <property type="match status" value="1"/>
</dbReference>
<dbReference type="InterPro" id="IPR001789">
    <property type="entry name" value="Sig_transdc_resp-reg_receiver"/>
</dbReference>
<evidence type="ECO:0000259" key="7">
    <source>
        <dbReference type="PROSITE" id="PS50110"/>
    </source>
</evidence>
<feature type="modified residue" description="Phosphohistidine" evidence="4">
    <location>
        <position position="57"/>
    </location>
</feature>
<evidence type="ECO:0000313" key="10">
    <source>
        <dbReference type="EMBL" id="MEY6433195.1"/>
    </source>
</evidence>
<dbReference type="NCBIfam" id="TIGR00254">
    <property type="entry name" value="GGDEF"/>
    <property type="match status" value="1"/>
</dbReference>
<dbReference type="Gene3D" id="3.30.70.270">
    <property type="match status" value="1"/>
</dbReference>
<name>A0ABV4BL74_9GAMM</name>
<dbReference type="SUPFAM" id="SSF55073">
    <property type="entry name" value="Nucleotide cyclase"/>
    <property type="match status" value="1"/>
</dbReference>
<keyword evidence="11" id="KW-1185">Reference proteome</keyword>
<evidence type="ECO:0000256" key="5">
    <source>
        <dbReference type="PROSITE-ProRule" id="PRU00169"/>
    </source>
</evidence>
<dbReference type="PANTHER" id="PTHR45138:SF9">
    <property type="entry name" value="DIGUANYLATE CYCLASE DGCM-RELATED"/>
    <property type="match status" value="1"/>
</dbReference>
<dbReference type="InterPro" id="IPR050469">
    <property type="entry name" value="Diguanylate_Cyclase"/>
</dbReference>
<dbReference type="Gene3D" id="3.40.50.2300">
    <property type="match status" value="2"/>
</dbReference>
<keyword evidence="10" id="KW-0548">Nucleotidyltransferase</keyword>
<dbReference type="RefSeq" id="WP_369667580.1">
    <property type="nucleotide sequence ID" value="NZ_JBDKXB010000017.1"/>
</dbReference>
<keyword evidence="10" id="KW-0808">Transferase</keyword>
<dbReference type="InterPro" id="IPR000160">
    <property type="entry name" value="GGDEF_dom"/>
</dbReference>
<proteinExistence type="predicted"/>
<dbReference type="CDD" id="cd00156">
    <property type="entry name" value="REC"/>
    <property type="match status" value="1"/>
</dbReference>
<feature type="region of interest" description="Disordered" evidence="6">
    <location>
        <begin position="115"/>
        <end position="138"/>
    </location>
</feature>
<keyword evidence="5" id="KW-0597">Phosphoprotein</keyword>
<feature type="domain" description="Response regulatory" evidence="7">
    <location>
        <begin position="145"/>
        <end position="262"/>
    </location>
</feature>
<reference evidence="10 11" key="1">
    <citation type="submission" date="2024-05" db="EMBL/GenBank/DDBJ databases">
        <title>Genome Sequence and Characterization of the New Strain Purple Sulfur Bacterium of Genus Thioalkalicoccus.</title>
        <authorList>
            <person name="Bryantseva I.A."/>
            <person name="Kyndt J.A."/>
            <person name="Imhoff J.F."/>
        </authorList>
    </citation>
    <scope>NUCLEOTIDE SEQUENCE [LARGE SCALE GENOMIC DNA]</scope>
    <source>
        <strain evidence="10 11">Um2</strain>
    </source>
</reference>
<dbReference type="InterPro" id="IPR029787">
    <property type="entry name" value="Nucleotide_cyclase"/>
</dbReference>